<dbReference type="Pfam" id="PF00754">
    <property type="entry name" value="F5_F8_type_C"/>
    <property type="match status" value="1"/>
</dbReference>
<dbReference type="GO" id="GO:0009277">
    <property type="term" value="C:fungal-type cell wall"/>
    <property type="evidence" value="ECO:0007669"/>
    <property type="project" value="TreeGrafter"/>
</dbReference>
<dbReference type="InterPro" id="IPR005196">
    <property type="entry name" value="Glyco_hydro_65_N"/>
</dbReference>
<evidence type="ECO:0000256" key="3">
    <source>
        <dbReference type="ARBA" id="ARBA00012757"/>
    </source>
</evidence>
<evidence type="ECO:0000259" key="6">
    <source>
        <dbReference type="Pfam" id="PF00754"/>
    </source>
</evidence>
<accession>U4LKU8</accession>
<dbReference type="Gene3D" id="2.60.120.260">
    <property type="entry name" value="Galactose-binding domain-like"/>
    <property type="match status" value="1"/>
</dbReference>
<feature type="domain" description="F5/8 type C" evidence="6">
    <location>
        <begin position="987"/>
        <end position="1097"/>
    </location>
</feature>
<dbReference type="Pfam" id="PF03636">
    <property type="entry name" value="Glyco_hydro_65N"/>
    <property type="match status" value="1"/>
</dbReference>
<dbReference type="InterPro" id="IPR000421">
    <property type="entry name" value="FA58C"/>
</dbReference>
<proteinExistence type="inferred from homology"/>
<evidence type="ECO:0000259" key="7">
    <source>
        <dbReference type="Pfam" id="PF03632"/>
    </source>
</evidence>
<feature type="domain" description="Glycoside hydrolase family 65 N-terminal" evidence="8">
    <location>
        <begin position="180"/>
        <end position="450"/>
    </location>
</feature>
<evidence type="ECO:0000256" key="1">
    <source>
        <dbReference type="ARBA" id="ARBA00001576"/>
    </source>
</evidence>
<dbReference type="EMBL" id="HF935907">
    <property type="protein sequence ID" value="CCX32724.1"/>
    <property type="molecule type" value="Genomic_DNA"/>
</dbReference>
<dbReference type="PANTHER" id="PTHR11051:SF8">
    <property type="entry name" value="PROTEIN-GLUCOSYLGALACTOSYLHYDROXYLYSINE GLUCOSIDASE"/>
    <property type="match status" value="1"/>
</dbReference>
<evidence type="ECO:0000259" key="8">
    <source>
        <dbReference type="Pfam" id="PF03636"/>
    </source>
</evidence>
<comment type="catalytic activity">
    <reaction evidence="1">
        <text>alpha,alpha-trehalose + H2O = alpha-D-glucose + beta-D-glucose</text>
        <dbReference type="Rhea" id="RHEA:32675"/>
        <dbReference type="ChEBI" id="CHEBI:15377"/>
        <dbReference type="ChEBI" id="CHEBI:15903"/>
        <dbReference type="ChEBI" id="CHEBI:16551"/>
        <dbReference type="ChEBI" id="CHEBI:17925"/>
        <dbReference type="EC" id="3.2.1.28"/>
    </reaction>
</comment>
<dbReference type="SUPFAM" id="SSF48208">
    <property type="entry name" value="Six-hairpin glycosidases"/>
    <property type="match status" value="1"/>
</dbReference>
<dbReference type="FunFam" id="1.50.10.10:FF:000032">
    <property type="entry name" value="Vacuolar acid trehalase"/>
    <property type="match status" value="1"/>
</dbReference>
<comment type="similarity">
    <text evidence="2">Belongs to the glycosyl hydrolase 65 family.</text>
</comment>
<keyword evidence="10" id="KW-1185">Reference proteome</keyword>
<evidence type="ECO:0000256" key="4">
    <source>
        <dbReference type="ARBA" id="ARBA00022801"/>
    </source>
</evidence>
<dbReference type="SUPFAM" id="SSF74650">
    <property type="entry name" value="Galactose mutarotase-like"/>
    <property type="match status" value="1"/>
</dbReference>
<dbReference type="AlphaFoldDB" id="U4LKU8"/>
<dbReference type="InterPro" id="IPR008928">
    <property type="entry name" value="6-hairpin_glycosidase_sf"/>
</dbReference>
<dbReference type="Pfam" id="PF03632">
    <property type="entry name" value="Glyco_hydro_65m"/>
    <property type="match status" value="1"/>
</dbReference>
<dbReference type="InterPro" id="IPR011013">
    <property type="entry name" value="Gal_mutarotase_sf_dom"/>
</dbReference>
<organism evidence="9 10">
    <name type="scientific">Pyronema omphalodes (strain CBS 100304)</name>
    <name type="common">Pyronema confluens</name>
    <dbReference type="NCBI Taxonomy" id="1076935"/>
    <lineage>
        <taxon>Eukaryota</taxon>
        <taxon>Fungi</taxon>
        <taxon>Dikarya</taxon>
        <taxon>Ascomycota</taxon>
        <taxon>Pezizomycotina</taxon>
        <taxon>Pezizomycetes</taxon>
        <taxon>Pezizales</taxon>
        <taxon>Pyronemataceae</taxon>
        <taxon>Pyronema</taxon>
    </lineage>
</organism>
<evidence type="ECO:0000313" key="10">
    <source>
        <dbReference type="Proteomes" id="UP000018144"/>
    </source>
</evidence>
<dbReference type="SUPFAM" id="SSF49785">
    <property type="entry name" value="Galactose-binding domain-like"/>
    <property type="match status" value="1"/>
</dbReference>
<dbReference type="Gene3D" id="2.70.98.40">
    <property type="entry name" value="Glycoside hydrolase, family 65, N-terminal domain"/>
    <property type="match status" value="1"/>
</dbReference>
<keyword evidence="5" id="KW-0325">Glycoprotein</keyword>
<name>U4LKU8_PYROM</name>
<dbReference type="eggNOG" id="KOG4125">
    <property type="taxonomic scope" value="Eukaryota"/>
</dbReference>
<reference evidence="9 10" key="1">
    <citation type="journal article" date="2013" name="PLoS Genet.">
        <title>The genome and development-dependent transcriptomes of Pyronema confluens: a window into fungal evolution.</title>
        <authorList>
            <person name="Traeger S."/>
            <person name="Altegoer F."/>
            <person name="Freitag M."/>
            <person name="Gabaldon T."/>
            <person name="Kempken F."/>
            <person name="Kumar A."/>
            <person name="Marcet-Houben M."/>
            <person name="Poggeler S."/>
            <person name="Stajich J.E."/>
            <person name="Nowrousian M."/>
        </authorList>
    </citation>
    <scope>NUCLEOTIDE SEQUENCE [LARGE SCALE GENOMIC DNA]</scope>
    <source>
        <strain evidence="10">CBS 100304</strain>
        <tissue evidence="9">Vegetative mycelium</tissue>
    </source>
</reference>
<dbReference type="EC" id="3.2.1.28" evidence="3"/>
<dbReference type="OMA" id="DIALAHW"/>
<evidence type="ECO:0000256" key="2">
    <source>
        <dbReference type="ARBA" id="ARBA00006768"/>
    </source>
</evidence>
<feature type="domain" description="Glycoside hydrolase family 65 central catalytic" evidence="7">
    <location>
        <begin position="508"/>
        <end position="742"/>
    </location>
</feature>
<dbReference type="STRING" id="1076935.U4LKU8"/>
<dbReference type="InterPro" id="IPR005195">
    <property type="entry name" value="Glyco_hydro_65_M"/>
</dbReference>
<evidence type="ECO:0000256" key="5">
    <source>
        <dbReference type="ARBA" id="ARBA00023180"/>
    </source>
</evidence>
<protein>
    <recommendedName>
        <fullName evidence="3">alpha,alpha-trehalase</fullName>
        <ecNumber evidence="3">3.2.1.28</ecNumber>
    </recommendedName>
</protein>
<dbReference type="GO" id="GO:0005993">
    <property type="term" value="P:trehalose catabolic process"/>
    <property type="evidence" value="ECO:0007669"/>
    <property type="project" value="TreeGrafter"/>
</dbReference>
<dbReference type="Proteomes" id="UP000018144">
    <property type="component" value="Unassembled WGS sequence"/>
</dbReference>
<dbReference type="OrthoDB" id="200349at2759"/>
<gene>
    <name evidence="9" type="ORF">PCON_13575</name>
</gene>
<dbReference type="InterPro" id="IPR037018">
    <property type="entry name" value="GH65_N"/>
</dbReference>
<dbReference type="PANTHER" id="PTHR11051">
    <property type="entry name" value="GLYCOSYL HYDROLASE-RELATED"/>
    <property type="match status" value="1"/>
</dbReference>
<evidence type="ECO:0000313" key="9">
    <source>
        <dbReference type="EMBL" id="CCX32724.1"/>
    </source>
</evidence>
<dbReference type="InterPro" id="IPR008979">
    <property type="entry name" value="Galactose-bd-like_sf"/>
</dbReference>
<sequence>MEASSLLLCPGAENAGAGDDRKQRGECKCAAEGGQRSYNTFLEQGTSSTRSSSGLAGPTIQKLNAPHRLSLNFFLQRQRQRQRHSLLPSFSNSFNDDCEEAAKAEHFSIGLWVRYTIMAALLLAALSFVSIANGFPSQNIQERQLGAPPLNDFQNVSRPAQMAEYDAETWTLGTHVFLPNQYQVQPYIANGYHGSRLTAEGAGYWRIHNETGNTWPINGWPLDNPRQTFATIAGFWDSQRNTTRTNFPELLKNGGESVISGIPTWSSFIVCTADAQNCYKPGVNATQVEYYHQTLSLKDGTVKTSVAWRPVQGGPVYDLDFTVIAHRERINLGMMKIDISSCSDSQLIVTDMLDGEGAQRTDLAGKGVENDDLIWSAVQPDGIANVTAYEFSSINFNKGHERFVVKGSRKNAESRPWVTRNDSTIASEYTLNVKKKQQVTILKYVGIASTDAFPNPKETALKAVADAKKTGWNKLVKEHRAAWETLWEDADIEIPGDDVEELQISARASLFHLLSNVRSETEGPGIGDNSISVGGLTSDSYAGLVFWDADLWMLPGLMVLHPDHAASINNYRYRLLPQAKENAKQYDLPGALYPWTSARYGNCTGTGPCADYQYHLNTDIALVHWHQYLTTGDMTWFKEKGWPIIEAVAEMWSGLVKQAPIDDKDGLKKGMYTVNNMTDPDEYANHIDNGAFTNAGVKVIMGIAQQAAGIMGLSAPAKWADVEKNMFIPYNTDAGIIPEYAQMNGSVEIKQADVVLVNYPLEFRLNETQALNDLDFYARAQSPDGPAMTWAMFAIGALDLSPHGCASWTYFLYASQPYLRQPYYQFSEQIIDDIYANGNTNPAFTFLTGHGGFLQIPTHGFTGYRPRLDAFYLDPSLPPQLEQGVIIKGMKHQGASFNVHVFPDNTTITRREMGHMTHGEAKDAKPVTVRIGDRNPKAGDYHLAPGQSLVIPTRRPDLNGTDIPGNKAECKPAFSLNPYVPGQYPIGAVDGSNHTQWRPFTAAPSELVVDLHEQTEFARISMNWAKWPPMKWSVLASNDSKAWEKVHHAESVVLSEPWKPEEALKVTMKTGNTTFVELGAKQTARYVKLVVEGDREGKGMGGTVAQFAVL</sequence>
<keyword evidence="4" id="KW-0378">Hydrolase</keyword>
<dbReference type="GO" id="GO:0004555">
    <property type="term" value="F:alpha,alpha-trehalase activity"/>
    <property type="evidence" value="ECO:0007669"/>
    <property type="project" value="UniProtKB-EC"/>
</dbReference>
<dbReference type="GO" id="GO:0030246">
    <property type="term" value="F:carbohydrate binding"/>
    <property type="evidence" value="ECO:0007669"/>
    <property type="project" value="InterPro"/>
</dbReference>
<dbReference type="InterPro" id="IPR012341">
    <property type="entry name" value="6hp_glycosidase-like_sf"/>
</dbReference>
<dbReference type="Gene3D" id="1.50.10.10">
    <property type="match status" value="1"/>
</dbReference>